<evidence type="ECO:0000313" key="3">
    <source>
        <dbReference type="EMBL" id="OLL27059.1"/>
    </source>
</evidence>
<feature type="compositionally biased region" description="Basic and acidic residues" evidence="1">
    <location>
        <begin position="230"/>
        <end position="240"/>
    </location>
</feature>
<feature type="chain" id="PRO_5013069760" evidence="2">
    <location>
        <begin position="16"/>
        <end position="302"/>
    </location>
</feature>
<accession>A0A1U7LWR0</accession>
<dbReference type="Proteomes" id="UP000186594">
    <property type="component" value="Unassembled WGS sequence"/>
</dbReference>
<feature type="signal peptide" evidence="2">
    <location>
        <begin position="1"/>
        <end position="15"/>
    </location>
</feature>
<evidence type="ECO:0000313" key="4">
    <source>
        <dbReference type="Proteomes" id="UP000186594"/>
    </source>
</evidence>
<feature type="compositionally biased region" description="Basic and acidic residues" evidence="1">
    <location>
        <begin position="167"/>
        <end position="177"/>
    </location>
</feature>
<evidence type="ECO:0000256" key="1">
    <source>
        <dbReference type="SAM" id="MobiDB-lite"/>
    </source>
</evidence>
<feature type="compositionally biased region" description="Polar residues" evidence="1">
    <location>
        <begin position="241"/>
        <end position="253"/>
    </location>
</feature>
<dbReference type="EMBL" id="LXFE01000124">
    <property type="protein sequence ID" value="OLL27059.1"/>
    <property type="molecule type" value="Genomic_DNA"/>
</dbReference>
<protein>
    <submittedName>
        <fullName evidence="3">Uncharacterized protein</fullName>
    </submittedName>
</protein>
<keyword evidence="2" id="KW-0732">Signal</keyword>
<feature type="compositionally biased region" description="Basic and acidic residues" evidence="1">
    <location>
        <begin position="283"/>
        <end position="302"/>
    </location>
</feature>
<dbReference type="AlphaFoldDB" id="A0A1U7LWR0"/>
<feature type="compositionally biased region" description="Basic and acidic residues" evidence="1">
    <location>
        <begin position="261"/>
        <end position="273"/>
    </location>
</feature>
<comment type="caution">
    <text evidence="3">The sequence shown here is derived from an EMBL/GenBank/DDBJ whole genome shotgun (WGS) entry which is preliminary data.</text>
</comment>
<proteinExistence type="predicted"/>
<gene>
    <name evidence="3" type="ORF">NEOLI_001107</name>
</gene>
<keyword evidence="4" id="KW-1185">Reference proteome</keyword>
<feature type="compositionally biased region" description="Basic and acidic residues" evidence="1">
    <location>
        <begin position="138"/>
        <end position="160"/>
    </location>
</feature>
<evidence type="ECO:0000256" key="2">
    <source>
        <dbReference type="SAM" id="SignalP"/>
    </source>
</evidence>
<organism evidence="3 4">
    <name type="scientific">Neolecta irregularis (strain DAH-3)</name>
    <dbReference type="NCBI Taxonomy" id="1198029"/>
    <lineage>
        <taxon>Eukaryota</taxon>
        <taxon>Fungi</taxon>
        <taxon>Dikarya</taxon>
        <taxon>Ascomycota</taxon>
        <taxon>Taphrinomycotina</taxon>
        <taxon>Neolectales</taxon>
        <taxon>Neolectaceae</taxon>
        <taxon>Neolecta</taxon>
    </lineage>
</organism>
<sequence>MKVTLIVLGLVTVSAVGVQQNGAAQSVSPTQVDAYQPSNVVRPAEINPRIKNNDPFSEITVEEQPPLSSSDSSLPETTSWVRSTLTSVFNAFKPKKRSSAPIRVANNHAYPYAILPENASTEDRGKNDHQTVDNPEEILFKGEESKRTNTPEDKSEKNDNIDSVLPKAHDDSAHEEMEQTDVSVKSLEIAQTPPRFYKWYTTMRDYVVGSGKKDEIVDVETEPSLSGEESGFKKESDNNGHLKNPNSHPQTADVQPIRPEGGSDKIPEEKPEENAPQIVQNPEEIRFKDEENKRTQLSEKSD</sequence>
<reference evidence="3 4" key="1">
    <citation type="submission" date="2016-04" db="EMBL/GenBank/DDBJ databases">
        <title>Evolutionary innovation and constraint leading to complex multicellularity in the Ascomycota.</title>
        <authorList>
            <person name="Cisse O."/>
            <person name="Nguyen A."/>
            <person name="Hewitt D.A."/>
            <person name="Jedd G."/>
            <person name="Stajich J.E."/>
        </authorList>
    </citation>
    <scope>NUCLEOTIDE SEQUENCE [LARGE SCALE GENOMIC DNA]</scope>
    <source>
        <strain evidence="3 4">DAH-3</strain>
    </source>
</reference>
<feature type="compositionally biased region" description="Basic and acidic residues" evidence="1">
    <location>
        <begin position="121"/>
        <end position="131"/>
    </location>
</feature>
<feature type="region of interest" description="Disordered" evidence="1">
    <location>
        <begin position="117"/>
        <end position="186"/>
    </location>
</feature>
<feature type="non-terminal residue" evidence="3">
    <location>
        <position position="302"/>
    </location>
</feature>
<feature type="region of interest" description="Disordered" evidence="1">
    <location>
        <begin position="212"/>
        <end position="302"/>
    </location>
</feature>
<name>A0A1U7LWR0_NEOID</name>